<gene>
    <name evidence="2" type="ORF">G4V63_12060</name>
</gene>
<dbReference type="SUPFAM" id="SSF53850">
    <property type="entry name" value="Periplasmic binding protein-like II"/>
    <property type="match status" value="1"/>
</dbReference>
<dbReference type="PANTHER" id="PTHR42928">
    <property type="entry name" value="TRICARBOXYLATE-BINDING PROTEIN"/>
    <property type="match status" value="1"/>
</dbReference>
<dbReference type="Gene3D" id="3.40.190.150">
    <property type="entry name" value="Bordetella uptake gene, domain 1"/>
    <property type="match status" value="1"/>
</dbReference>
<evidence type="ECO:0000313" key="2">
    <source>
        <dbReference type="EMBL" id="NGX95929.1"/>
    </source>
</evidence>
<dbReference type="EMBL" id="JAAMRR010000632">
    <property type="protein sequence ID" value="NGX95929.1"/>
    <property type="molecule type" value="Genomic_DNA"/>
</dbReference>
<comment type="similarity">
    <text evidence="1">Belongs to the UPF0065 (bug) family.</text>
</comment>
<dbReference type="PANTHER" id="PTHR42928:SF5">
    <property type="entry name" value="BLR1237 PROTEIN"/>
    <property type="match status" value="1"/>
</dbReference>
<name>A0A7C9VHI1_9BRAD</name>
<evidence type="ECO:0000313" key="3">
    <source>
        <dbReference type="Proteomes" id="UP000480266"/>
    </source>
</evidence>
<comment type="caution">
    <text evidence="2">The sequence shown here is derived from an EMBL/GenBank/DDBJ whole genome shotgun (WGS) entry which is preliminary data.</text>
</comment>
<feature type="non-terminal residue" evidence="2">
    <location>
        <position position="1"/>
    </location>
</feature>
<dbReference type="CDD" id="cd07012">
    <property type="entry name" value="PBP2_Bug_TTT"/>
    <property type="match status" value="1"/>
</dbReference>
<sequence length="156" mass="16963">AMLFQSLTQTKMTHVPYRGTAPALQDIMVGTVDIFFDNLGSSLSLQQGEKLRILGVCSPERTPLLANIPTVQESGVPGFASVTWFALMAPKGTPQVILDKLNAAFTEILREPDIKSRFEALGVQATPMDINTTAAFIENERAKWGSIVKAAQITIE</sequence>
<keyword evidence="3" id="KW-1185">Reference proteome</keyword>
<protein>
    <submittedName>
        <fullName evidence="2">Tripartite tricarboxylate transporter substrate binding protein</fullName>
    </submittedName>
</protein>
<proteinExistence type="inferred from homology"/>
<accession>A0A7C9VHI1</accession>
<reference evidence="2" key="1">
    <citation type="submission" date="2020-02" db="EMBL/GenBank/DDBJ databases">
        <title>Draft genome sequence of Candidatus Afipia apatlaquensis IBT-C3, a potential strain for decolorization of textile dyes.</title>
        <authorList>
            <person name="Sanchez-Reyes A."/>
            <person name="Breton-Deval L."/>
            <person name="Mangelson H."/>
            <person name="Sanchez-Flores A."/>
        </authorList>
    </citation>
    <scope>NUCLEOTIDE SEQUENCE [LARGE SCALE GENOMIC DNA]</scope>
    <source>
        <strain evidence="2">IBT-C3</strain>
    </source>
</reference>
<dbReference type="InterPro" id="IPR005064">
    <property type="entry name" value="BUG"/>
</dbReference>
<organism evidence="2 3">
    <name type="scientific">Candidatus Afipia apatlaquensis</name>
    <dbReference type="NCBI Taxonomy" id="2712852"/>
    <lineage>
        <taxon>Bacteria</taxon>
        <taxon>Pseudomonadati</taxon>
        <taxon>Pseudomonadota</taxon>
        <taxon>Alphaproteobacteria</taxon>
        <taxon>Hyphomicrobiales</taxon>
        <taxon>Nitrobacteraceae</taxon>
        <taxon>Afipia</taxon>
    </lineage>
</organism>
<dbReference type="InterPro" id="IPR042100">
    <property type="entry name" value="Bug_dom1"/>
</dbReference>
<dbReference type="Proteomes" id="UP000480266">
    <property type="component" value="Unassembled WGS sequence"/>
</dbReference>
<dbReference type="Pfam" id="PF03401">
    <property type="entry name" value="TctC"/>
    <property type="match status" value="1"/>
</dbReference>
<evidence type="ECO:0000256" key="1">
    <source>
        <dbReference type="ARBA" id="ARBA00006987"/>
    </source>
</evidence>
<dbReference type="AlphaFoldDB" id="A0A7C9VHI1"/>